<sequence length="133" mass="15126">MSSHPHPLHTVFLVAAQEEDAVAKVHKISVLSDNLNLKIICQVDILPGFFSGYNIMTEIYVFYSKELSLNVYNKKTLSAADIEKLNKDGFKKINIEFDAANESEAIDQLLNHYKVKKNTLEDFRKDELIPSVI</sequence>
<reference evidence="1" key="1">
    <citation type="submission" date="2021-01" db="EMBL/GenBank/DDBJ databases">
        <title>Intestinitalea alba gen. nov., sp. nov., a novel genus of the family Enterobacteriaceae, isolated from the gut of the plastic-eating mealworm Tenebrio molitor L.</title>
        <authorList>
            <person name="Yang Y."/>
        </authorList>
    </citation>
    <scope>NUCLEOTIDE SEQUENCE</scope>
    <source>
        <strain evidence="1">BIT-L3</strain>
    </source>
</reference>
<evidence type="ECO:0000313" key="2">
    <source>
        <dbReference type="Proteomes" id="UP000659047"/>
    </source>
</evidence>
<accession>A0A8K0V0S4</accession>
<proteinExistence type="predicted"/>
<dbReference type="AlphaFoldDB" id="A0A8K0V0S4"/>
<dbReference type="EMBL" id="JAEPBH010000016">
    <property type="protein sequence ID" value="MBK4715254.1"/>
    <property type="molecule type" value="Genomic_DNA"/>
</dbReference>
<evidence type="ECO:0000313" key="1">
    <source>
        <dbReference type="EMBL" id="MBK4715254.1"/>
    </source>
</evidence>
<comment type="caution">
    <text evidence="1">The sequence shown here is derived from an EMBL/GenBank/DDBJ whole genome shotgun (WGS) entry which is preliminary data.</text>
</comment>
<dbReference type="Proteomes" id="UP000659047">
    <property type="component" value="Unassembled WGS sequence"/>
</dbReference>
<organism evidence="1 2">
    <name type="scientific">Tenebrionibacter intestinalis</name>
    <dbReference type="NCBI Taxonomy" id="2799638"/>
    <lineage>
        <taxon>Bacteria</taxon>
        <taxon>Pseudomonadati</taxon>
        <taxon>Pseudomonadota</taxon>
        <taxon>Gammaproteobacteria</taxon>
        <taxon>Enterobacterales</taxon>
        <taxon>Enterobacteriaceae</taxon>
        <taxon>Tenebrionibacter/Tenebrionicola group</taxon>
        <taxon>Tenebrionibacter</taxon>
    </lineage>
</organism>
<protein>
    <submittedName>
        <fullName evidence="1">Uncharacterized protein</fullName>
    </submittedName>
</protein>
<name>A0A8K0V0S4_9ENTR</name>
<keyword evidence="2" id="KW-1185">Reference proteome</keyword>
<gene>
    <name evidence="1" type="ORF">JJB97_07915</name>
</gene>
<dbReference type="RefSeq" id="WP_238713485.1">
    <property type="nucleotide sequence ID" value="NZ_JAEPBH010000016.1"/>
</dbReference>